<evidence type="ECO:0000313" key="8">
    <source>
        <dbReference type="EMBL" id="ORX87994.1"/>
    </source>
</evidence>
<dbReference type="GO" id="GO:0005847">
    <property type="term" value="C:mRNA cleavage and polyadenylation specificity factor complex"/>
    <property type="evidence" value="ECO:0007669"/>
    <property type="project" value="EnsemblFungi"/>
</dbReference>
<protein>
    <recommendedName>
        <fullName evidence="6">Cleavage and polyadenylation specificity factor subunit 2</fullName>
    </recommendedName>
    <alternativeName>
        <fullName evidence="6">Cleavage and polyadenylation specificity factor 100 kDa subunit</fullName>
    </alternativeName>
</protein>
<dbReference type="Pfam" id="PF16661">
    <property type="entry name" value="Lactamase_B_6"/>
    <property type="match status" value="1"/>
</dbReference>
<evidence type="ECO:0000256" key="3">
    <source>
        <dbReference type="ARBA" id="ARBA00022664"/>
    </source>
</evidence>
<keyword evidence="3 6" id="KW-0507">mRNA processing</keyword>
<dbReference type="FunFam" id="3.60.15.10:FF:000008">
    <property type="entry name" value="Cleavage and polyadenylation specificity factor subunit 2"/>
    <property type="match status" value="1"/>
</dbReference>
<dbReference type="PANTHER" id="PTHR45922">
    <property type="entry name" value="CLEAVAGE AND POLYADENYLATION SPECIFICITY FACTOR SUBUNIT 2"/>
    <property type="match status" value="1"/>
</dbReference>
<reference evidence="8 9" key="2">
    <citation type="submission" date="2016-08" db="EMBL/GenBank/DDBJ databases">
        <title>Pervasive Adenine N6-methylation of Active Genes in Fungi.</title>
        <authorList>
            <consortium name="DOE Joint Genome Institute"/>
            <person name="Mondo S.J."/>
            <person name="Dannebaum R.O."/>
            <person name="Kuo R.C."/>
            <person name="Labutti K."/>
            <person name="Haridas S."/>
            <person name="Kuo A."/>
            <person name="Salamov A."/>
            <person name="Ahrendt S.R."/>
            <person name="Lipzen A."/>
            <person name="Sullivan W."/>
            <person name="Andreopoulos W.B."/>
            <person name="Clum A."/>
            <person name="Lindquist E."/>
            <person name="Daum C."/>
            <person name="Ramamoorthy G.K."/>
            <person name="Gryganskyi A."/>
            <person name="Culley D."/>
            <person name="Magnuson J.K."/>
            <person name="James T.Y."/>
            <person name="O'Malley M.A."/>
            <person name="Stajich J.E."/>
            <person name="Spatafora J.W."/>
            <person name="Visel A."/>
            <person name="Grigoriev I.V."/>
        </authorList>
    </citation>
    <scope>NUCLEOTIDE SEQUENCE [LARGE SCALE GENOMIC DNA]</scope>
    <source>
        <strain evidence="8 9">S4</strain>
    </source>
</reference>
<feature type="domain" description="Beta-Casp" evidence="7">
    <location>
        <begin position="246"/>
        <end position="368"/>
    </location>
</feature>
<dbReference type="InterPro" id="IPR036866">
    <property type="entry name" value="RibonucZ/Hydroxyglut_hydro"/>
</dbReference>
<evidence type="ECO:0000256" key="4">
    <source>
        <dbReference type="ARBA" id="ARBA00022884"/>
    </source>
</evidence>
<dbReference type="Pfam" id="PF10996">
    <property type="entry name" value="Beta-Casp"/>
    <property type="match status" value="1"/>
</dbReference>
<dbReference type="GO" id="GO:0016787">
    <property type="term" value="F:hydrolase activity"/>
    <property type="evidence" value="ECO:0007669"/>
    <property type="project" value="UniProtKB-KW"/>
</dbReference>
<keyword evidence="9" id="KW-1185">Reference proteome</keyword>
<dbReference type="OrthoDB" id="64353at2759"/>
<dbReference type="SUPFAM" id="SSF56281">
    <property type="entry name" value="Metallo-hydrolase/oxidoreductase"/>
    <property type="match status" value="1"/>
</dbReference>
<evidence type="ECO:0000256" key="2">
    <source>
        <dbReference type="ARBA" id="ARBA00010624"/>
    </source>
</evidence>
<gene>
    <name evidence="8" type="ORF">BCR32DRAFT_197428</name>
</gene>
<dbReference type="EMBL" id="MCFG01000003">
    <property type="protein sequence ID" value="ORX87994.1"/>
    <property type="molecule type" value="Genomic_DNA"/>
</dbReference>
<dbReference type="InterPro" id="IPR025069">
    <property type="entry name" value="Cpsf2_C"/>
</dbReference>
<keyword evidence="5 6" id="KW-0539">Nucleus</keyword>
<comment type="similarity">
    <text evidence="2 6">Belongs to the metallo-beta-lactamase superfamily. RNA-metabolizing metallo-beta-lactamase-like family. CPSF2/YSH1 subfamily.</text>
</comment>
<keyword evidence="4 6" id="KW-0694">RNA-binding</keyword>
<dbReference type="Gene3D" id="3.60.15.10">
    <property type="entry name" value="Ribonuclease Z/Hydroxyacylglutathione hydrolase-like"/>
    <property type="match status" value="1"/>
</dbReference>
<evidence type="ECO:0000256" key="6">
    <source>
        <dbReference type="RuleBase" id="RU365006"/>
    </source>
</evidence>
<reference evidence="8 9" key="1">
    <citation type="submission" date="2016-08" db="EMBL/GenBank/DDBJ databases">
        <title>A Parts List for Fungal Cellulosomes Revealed by Comparative Genomics.</title>
        <authorList>
            <consortium name="DOE Joint Genome Institute"/>
            <person name="Haitjema C.H."/>
            <person name="Gilmore S.P."/>
            <person name="Henske J.K."/>
            <person name="Solomon K.V."/>
            <person name="De Groot R."/>
            <person name="Kuo A."/>
            <person name="Mondo S.J."/>
            <person name="Salamov A.A."/>
            <person name="Labutti K."/>
            <person name="Zhao Z."/>
            <person name="Chiniquy J."/>
            <person name="Barry K."/>
            <person name="Brewer H.M."/>
            <person name="Purvine S.O."/>
            <person name="Wright A.T."/>
            <person name="Boxma B."/>
            <person name="Van Alen T."/>
            <person name="Hackstein J.H."/>
            <person name="Baker S.E."/>
            <person name="Grigoriev I.V."/>
            <person name="O'Malley M.A."/>
        </authorList>
    </citation>
    <scope>NUCLEOTIDE SEQUENCE [LARGE SCALE GENOMIC DNA]</scope>
    <source>
        <strain evidence="8 9">S4</strain>
    </source>
</reference>
<sequence>MTSYIKFTALSGARDDNPLCYLLEIDEAKILLDCGWYDTFDEELLKPLSEIANKIDAILLSHADIEHIGALPYAMSKFNMSCSIYATIPVQNMGQMCLYDAVQSHLATEDFTKFSLDDIDNTFEKIIQLRYQQPFSLTGKCKGIIITAYSAGHSLGGTIWKIKKDTDEILYAVNYNHKKERHLEGTQLHLNSELFARPSLLITDSRNSLNIQPSRKQRDNFLIDIIFKTLSKKGNVLIPVDSTTRILELAYILDQHWGNNKISFPLVVFTHQGYRTIQFAKSMLEWMSDSLLNIFSQTRENPFELKHIKLKNKLQDVEELKSPKVVLASMKSLETGYARDLFINWSKEKNNIIIFPSKCQPNTLSKKLYDLWYDIVKDKEIKSRIPLEGEELKEFLRLDQIKKEKEAAEAAQRKHNLLIMEDDDNDDNDDNDEIDVNLLNTQFDLYVRDTNNMDYSTNMYYVNQSYKMYPCNDQKKKFDDYGEVINAELYTHDEFQAAEVENTYKNEEDPEREAEMSIPSKCVSHMETVPIKCKICYIDFEGLSDGKSIKNIIPQVSPKKLILIHGNEEQTLHLQEFCKSVISNGVEAPHVGECINVSAATNIYQIKLTDTLMDDYELAFIQGQIELNDMNQNPVLDIIPPEEKNKNNSYIPSIITGDLKLSEFKKLLQHEGYNAEFIPSGLLVNESILIQKNDAGKLIIEGSLSSEYYKVRTLLYNQFAIL</sequence>
<dbReference type="InterPro" id="IPR022712">
    <property type="entry name" value="Beta_Casp"/>
</dbReference>
<evidence type="ECO:0000313" key="9">
    <source>
        <dbReference type="Proteomes" id="UP000193944"/>
    </source>
</evidence>
<evidence type="ECO:0000256" key="5">
    <source>
        <dbReference type="ARBA" id="ARBA00023242"/>
    </source>
</evidence>
<accession>A0A1Y1XRS7</accession>
<dbReference type="InterPro" id="IPR011108">
    <property type="entry name" value="RMMBL"/>
</dbReference>
<dbReference type="InterPro" id="IPR001279">
    <property type="entry name" value="Metallo-B-lactamas"/>
</dbReference>
<comment type="subcellular location">
    <subcellularLocation>
        <location evidence="1 6">Nucleus</location>
    </subcellularLocation>
</comment>
<dbReference type="GO" id="GO:0006398">
    <property type="term" value="P:mRNA 3'-end processing by stem-loop binding and cleavage"/>
    <property type="evidence" value="ECO:0007669"/>
    <property type="project" value="InterPro"/>
</dbReference>
<dbReference type="Proteomes" id="UP000193944">
    <property type="component" value="Unassembled WGS sequence"/>
</dbReference>
<dbReference type="SMART" id="SM01027">
    <property type="entry name" value="Beta-Casp"/>
    <property type="match status" value="1"/>
</dbReference>
<dbReference type="Pfam" id="PF07521">
    <property type="entry name" value="RMMBL"/>
    <property type="match status" value="1"/>
</dbReference>
<dbReference type="STRING" id="1754192.A0A1Y1XRS7"/>
<keyword evidence="8" id="KW-0378">Hydrolase</keyword>
<comment type="caution">
    <text evidence="8">The sequence shown here is derived from an EMBL/GenBank/DDBJ whole genome shotgun (WGS) entry which is preliminary data.</text>
</comment>
<evidence type="ECO:0000256" key="1">
    <source>
        <dbReference type="ARBA" id="ARBA00004123"/>
    </source>
</evidence>
<dbReference type="AlphaFoldDB" id="A0A1Y1XRS7"/>
<dbReference type="GO" id="GO:0003723">
    <property type="term" value="F:RNA binding"/>
    <property type="evidence" value="ECO:0007669"/>
    <property type="project" value="UniProtKB-KW"/>
</dbReference>
<evidence type="ECO:0000259" key="7">
    <source>
        <dbReference type="SMART" id="SM01027"/>
    </source>
</evidence>
<dbReference type="Pfam" id="PF13299">
    <property type="entry name" value="CPSF100_C"/>
    <property type="match status" value="1"/>
</dbReference>
<name>A0A1Y1XRS7_9FUNG</name>
<dbReference type="CDD" id="cd16293">
    <property type="entry name" value="CPSF2-like_MBL-fold"/>
    <property type="match status" value="1"/>
</dbReference>
<dbReference type="PANTHER" id="PTHR45922:SF1">
    <property type="entry name" value="CLEAVAGE AND POLYADENYLATION SPECIFICITY FACTOR SUBUNIT 2"/>
    <property type="match status" value="1"/>
</dbReference>
<proteinExistence type="inferred from homology"/>
<dbReference type="InterPro" id="IPR027075">
    <property type="entry name" value="CPSF2"/>
</dbReference>
<dbReference type="InterPro" id="IPR035639">
    <property type="entry name" value="CPSF2_MBL"/>
</dbReference>
<organism evidence="8 9">
    <name type="scientific">Anaeromyces robustus</name>
    <dbReference type="NCBI Taxonomy" id="1754192"/>
    <lineage>
        <taxon>Eukaryota</taxon>
        <taxon>Fungi</taxon>
        <taxon>Fungi incertae sedis</taxon>
        <taxon>Chytridiomycota</taxon>
        <taxon>Chytridiomycota incertae sedis</taxon>
        <taxon>Neocallimastigomycetes</taxon>
        <taxon>Neocallimastigales</taxon>
        <taxon>Neocallimastigaceae</taxon>
        <taxon>Anaeromyces</taxon>
    </lineage>
</organism>